<feature type="region of interest" description="Disordered" evidence="1">
    <location>
        <begin position="103"/>
        <end position="168"/>
    </location>
</feature>
<sequence length="227" mass="25893">MPSLIGLALSTTASAAENEHRHHKAHKHAEVLMNLIQSDSSVMIEIEAPADDVVGFEHQPKNKKQQKLIDDAVAVLNDASRIISFNPEAQCLVKEASIKHGFNDGHDEHHDHDKHDHDKHDHDKHDHDKHDHDKHDHDKHDHDKHDHDKHDHDKHDHDAHHDGEHSDEHSEFIVSYSFECQSPEKLKTLSTEWFSVFTSTREIKLKGITDKGSTTAELTPDNTSVNL</sequence>
<comment type="caution">
    <text evidence="2">The sequence shown here is derived from an EMBL/GenBank/DDBJ whole genome shotgun (WGS) entry which is preliminary data.</text>
</comment>
<accession>A0A1C3EIL2</accession>
<organism evidence="2 3">
    <name type="scientific">Veronia pacifica</name>
    <dbReference type="NCBI Taxonomy" id="1080227"/>
    <lineage>
        <taxon>Bacteria</taxon>
        <taxon>Pseudomonadati</taxon>
        <taxon>Pseudomonadota</taxon>
        <taxon>Gammaproteobacteria</taxon>
        <taxon>Vibrionales</taxon>
        <taxon>Vibrionaceae</taxon>
        <taxon>Veronia</taxon>
    </lineage>
</organism>
<dbReference type="Pfam" id="PF10986">
    <property type="entry name" value="ZrgA"/>
    <property type="match status" value="2"/>
</dbReference>
<dbReference type="Proteomes" id="UP000094936">
    <property type="component" value="Unassembled WGS sequence"/>
</dbReference>
<evidence type="ECO:0000256" key="1">
    <source>
        <dbReference type="SAM" id="MobiDB-lite"/>
    </source>
</evidence>
<dbReference type="STRING" id="1080227.A8L45_11905"/>
<evidence type="ECO:0000313" key="3">
    <source>
        <dbReference type="Proteomes" id="UP000094936"/>
    </source>
</evidence>
<evidence type="ECO:0008006" key="4">
    <source>
        <dbReference type="Google" id="ProtNLM"/>
    </source>
</evidence>
<proteinExistence type="predicted"/>
<keyword evidence="3" id="KW-1185">Reference proteome</keyword>
<reference evidence="2 3" key="1">
    <citation type="submission" date="2016-05" db="EMBL/GenBank/DDBJ databases">
        <title>Genomic Taxonomy of the Vibrionaceae.</title>
        <authorList>
            <person name="Gomez-Gil B."/>
            <person name="Enciso-Ibarra J."/>
        </authorList>
    </citation>
    <scope>NUCLEOTIDE SEQUENCE [LARGE SCALE GENOMIC DNA]</scope>
    <source>
        <strain evidence="2 3">CAIM 1920</strain>
    </source>
</reference>
<protein>
    <recommendedName>
        <fullName evidence="4">Zinc-binding protein</fullName>
    </recommendedName>
</protein>
<dbReference type="AlphaFoldDB" id="A0A1C3EIL2"/>
<gene>
    <name evidence="2" type="ORF">A8L45_11905</name>
</gene>
<name>A0A1C3EIL2_9GAMM</name>
<dbReference type="InterPro" id="IPR021253">
    <property type="entry name" value="ZrgA-like"/>
</dbReference>
<dbReference type="EMBL" id="LYBM01000020">
    <property type="protein sequence ID" value="ODA33049.1"/>
    <property type="molecule type" value="Genomic_DNA"/>
</dbReference>
<evidence type="ECO:0000313" key="2">
    <source>
        <dbReference type="EMBL" id="ODA33049.1"/>
    </source>
</evidence>